<accession>A0A964WXY4</accession>
<evidence type="ECO:0000313" key="3">
    <source>
        <dbReference type="Proteomes" id="UP000667650"/>
    </source>
</evidence>
<keyword evidence="2" id="KW-0378">Hydrolase</keyword>
<feature type="domain" description="Beta-lactamase-related" evidence="1">
    <location>
        <begin position="10"/>
        <end position="209"/>
    </location>
</feature>
<dbReference type="Gene3D" id="3.40.710.10">
    <property type="entry name" value="DD-peptidase/beta-lactamase superfamily"/>
    <property type="match status" value="1"/>
</dbReference>
<dbReference type="InterPro" id="IPR012338">
    <property type="entry name" value="Beta-lactam/transpept-like"/>
</dbReference>
<keyword evidence="3" id="KW-1185">Reference proteome</keyword>
<dbReference type="PANTHER" id="PTHR43283">
    <property type="entry name" value="BETA-LACTAMASE-RELATED"/>
    <property type="match status" value="1"/>
</dbReference>
<name>A0A964WXY4_9FLAO</name>
<dbReference type="InterPro" id="IPR001466">
    <property type="entry name" value="Beta-lactam-related"/>
</dbReference>
<organism evidence="2 3">
    <name type="scientific">Flagellimonas ochracea</name>
    <dbReference type="NCBI Taxonomy" id="2696472"/>
    <lineage>
        <taxon>Bacteria</taxon>
        <taxon>Pseudomonadati</taxon>
        <taxon>Bacteroidota</taxon>
        <taxon>Flavobacteriia</taxon>
        <taxon>Flavobacteriales</taxon>
        <taxon>Flavobacteriaceae</taxon>
        <taxon>Flagellimonas</taxon>
    </lineage>
</organism>
<comment type="caution">
    <text evidence="2">The sequence shown here is derived from an EMBL/GenBank/DDBJ whole genome shotgun (WGS) entry which is preliminary data.</text>
</comment>
<proteinExistence type="predicted"/>
<sequence length="287" mass="32665">MFLEKLKAAEEWANRNTKTAAVVVLVDGQILYQWGDVDTKYISHSTRKSFMSALYCKYVNDGSIDINATMADLGIDDIPALTDQEKTATIGHCLQSVSGVYHTAEAESDFMHNLKPDQDTYLPGTFWIYNNWDFNVLKTIFEQETEKNFYEALKNDIMDPIGANFQLSDSISWTPTRSIHPAYMFRISATDMSKFGQLMLDKGNWQGNQLIPQVGWRKAQSMVGMQKFMMGTDTDICGGWLPMKMPVPICQTVTCPLDPIRRGEQEDSGWRLSLKGIWYLYTLLTLT</sequence>
<dbReference type="SUPFAM" id="SSF56601">
    <property type="entry name" value="beta-lactamase/transpeptidase-like"/>
    <property type="match status" value="1"/>
</dbReference>
<dbReference type="InterPro" id="IPR050789">
    <property type="entry name" value="Diverse_Enzym_Activities"/>
</dbReference>
<gene>
    <name evidence="2" type="ORF">GTQ34_12050</name>
</gene>
<dbReference type="Proteomes" id="UP000667650">
    <property type="component" value="Unassembled WGS sequence"/>
</dbReference>
<reference evidence="2" key="1">
    <citation type="submission" date="2020-01" db="EMBL/GenBank/DDBJ databases">
        <title>Muricauda ochracea sp. nov., isolated from a tidal flat of Garorim bay in Korea.</title>
        <authorList>
            <person name="Kim D."/>
            <person name="Yoo Y."/>
            <person name="Kim J.-J."/>
        </authorList>
    </citation>
    <scope>NUCLEOTIDE SEQUENCE</scope>
    <source>
        <strain evidence="2">JGD-17</strain>
    </source>
</reference>
<dbReference type="Pfam" id="PF00144">
    <property type="entry name" value="Beta-lactamase"/>
    <property type="match status" value="1"/>
</dbReference>
<protein>
    <submittedName>
        <fullName evidence="2">Serine hydrolase</fullName>
    </submittedName>
</protein>
<dbReference type="AlphaFoldDB" id="A0A964WXY4"/>
<evidence type="ECO:0000259" key="1">
    <source>
        <dbReference type="Pfam" id="PF00144"/>
    </source>
</evidence>
<dbReference type="GO" id="GO:0016787">
    <property type="term" value="F:hydrolase activity"/>
    <property type="evidence" value="ECO:0007669"/>
    <property type="project" value="UniProtKB-KW"/>
</dbReference>
<dbReference type="EMBL" id="JAAABI010000004">
    <property type="protein sequence ID" value="NAY92651.1"/>
    <property type="molecule type" value="Genomic_DNA"/>
</dbReference>
<dbReference type="PANTHER" id="PTHR43283:SF7">
    <property type="entry name" value="BETA-LACTAMASE-RELATED DOMAIN-CONTAINING PROTEIN"/>
    <property type="match status" value="1"/>
</dbReference>
<evidence type="ECO:0000313" key="2">
    <source>
        <dbReference type="EMBL" id="NAY92651.1"/>
    </source>
</evidence>